<dbReference type="FunFam" id="2.60.40.60:FF:000011">
    <property type="entry name" value="Cadherin 1"/>
    <property type="match status" value="1"/>
</dbReference>
<reference evidence="18" key="1">
    <citation type="submission" date="2020-06" db="EMBL/GenBank/DDBJ databases">
        <authorList>
            <consortium name="Wellcome Sanger Institute Data Sharing"/>
        </authorList>
    </citation>
    <scope>NUCLEOTIDE SEQUENCE [LARGE SCALE GENOMIC DNA]</scope>
</reference>
<evidence type="ECO:0000256" key="3">
    <source>
        <dbReference type="ARBA" id="ARBA00022475"/>
    </source>
</evidence>
<dbReference type="GO" id="GO:0005509">
    <property type="term" value="F:calcium ion binding"/>
    <property type="evidence" value="ECO:0007669"/>
    <property type="project" value="UniProtKB-UniRule"/>
</dbReference>
<evidence type="ECO:0000256" key="9">
    <source>
        <dbReference type="ARBA" id="ARBA00022837"/>
    </source>
</evidence>
<dbReference type="PROSITE" id="PS00232">
    <property type="entry name" value="CADHERIN_1"/>
    <property type="match status" value="2"/>
</dbReference>
<evidence type="ECO:0000256" key="4">
    <source>
        <dbReference type="ARBA" id="ARBA00022490"/>
    </source>
</evidence>
<keyword evidence="9 14" id="KW-0106">Calcium</keyword>
<feature type="domain" description="Cadherin" evidence="17">
    <location>
        <begin position="39"/>
        <end position="134"/>
    </location>
</feature>
<keyword evidence="11 15" id="KW-1133">Transmembrane helix</keyword>
<feature type="domain" description="Cadherin" evidence="17">
    <location>
        <begin position="135"/>
        <end position="248"/>
    </location>
</feature>
<keyword evidence="6" id="KW-0479">Metal-binding</keyword>
<dbReference type="GO" id="GO:0005737">
    <property type="term" value="C:cytoplasm"/>
    <property type="evidence" value="ECO:0007669"/>
    <property type="project" value="UniProtKB-SubCell"/>
</dbReference>
<dbReference type="InterPro" id="IPR002126">
    <property type="entry name" value="Cadherin-like_dom"/>
</dbReference>
<keyword evidence="5 15" id="KW-0812">Transmembrane</keyword>
<gene>
    <name evidence="18" type="primary">LOC114467591</name>
</gene>
<dbReference type="FunFam" id="2.60.40.60:FF:000095">
    <property type="entry name" value="Cadherin 13"/>
    <property type="match status" value="1"/>
</dbReference>
<dbReference type="Ensembl" id="ENSGWIT00000004208.1">
    <property type="protein sequence ID" value="ENSGWIP00000003911.1"/>
    <property type="gene ID" value="ENSGWIG00000002102.1"/>
</dbReference>
<dbReference type="GeneID" id="114467591"/>
<evidence type="ECO:0000256" key="15">
    <source>
        <dbReference type="SAM" id="Phobius"/>
    </source>
</evidence>
<keyword evidence="10" id="KW-0130">Cell adhesion</keyword>
<dbReference type="SUPFAM" id="SSF49313">
    <property type="entry name" value="Cadherin-like"/>
    <property type="match status" value="5"/>
</dbReference>
<dbReference type="FunFam" id="2.60.40.60:FF:000158">
    <property type="entry name" value="Dachsous cadherin-related 1"/>
    <property type="match status" value="1"/>
</dbReference>
<evidence type="ECO:0000256" key="1">
    <source>
        <dbReference type="ARBA" id="ARBA00004251"/>
    </source>
</evidence>
<dbReference type="GO" id="GO:0005912">
    <property type="term" value="C:adherens junction"/>
    <property type="evidence" value="ECO:0007669"/>
    <property type="project" value="TreeGrafter"/>
</dbReference>
<keyword evidence="12 15" id="KW-0472">Membrane</keyword>
<dbReference type="PANTHER" id="PTHR24027">
    <property type="entry name" value="CADHERIN-23"/>
    <property type="match status" value="1"/>
</dbReference>
<dbReference type="GO" id="GO:0007156">
    <property type="term" value="P:homophilic cell adhesion via plasma membrane adhesion molecules"/>
    <property type="evidence" value="ECO:0007669"/>
    <property type="project" value="InterPro"/>
</dbReference>
<dbReference type="Pfam" id="PF00028">
    <property type="entry name" value="Cadherin"/>
    <property type="match status" value="3"/>
</dbReference>
<protein>
    <submittedName>
        <fullName evidence="18">Cadherin-like protein 26</fullName>
    </submittedName>
</protein>
<keyword evidence="8" id="KW-0677">Repeat</keyword>
<dbReference type="GO" id="GO:0008013">
    <property type="term" value="F:beta-catenin binding"/>
    <property type="evidence" value="ECO:0007669"/>
    <property type="project" value="TreeGrafter"/>
</dbReference>
<evidence type="ECO:0000256" key="16">
    <source>
        <dbReference type="SAM" id="SignalP"/>
    </source>
</evidence>
<sequence>MAITLLIFLTMLCLGIPRSLSEVLSRQKRNWIIDSFIIDESYNGPFPYSLDKIKIDKELTLFRIHGQGVDEEPRGVLKIDEHTGEITVYKPVDYERYQILQLTFQAIDREKHIVETQLGIHVKILDANDNAPEFDRKIYEISVNESKLQGSDLITIKAIDKDISSVFNVFDIRMVSVQPKDKDVELYLTQIPNTDTATISFKGCLDYETVNRYTIILEAKDRGKPQPMSSTCTVIINIVDGNNHLPEITQQKGLTKVKENEKDVLIFRVPVKDGDAKGTPAWRAKYNIIGDKNKHFRISTDPQTNDGLLYVQKSLNYEETDMVNITITAENETPFYDCKVLERSTTDLWKIFYEGETSTSGTNLMSQHVSVMVENVNEAPMLKDKKVSVNENSGNGKQLAIFAAQDPDLKKANTIKYIIGKDPAGWIKVDANSGKVTTSANIDRESSFVNNSIYIASILAVDNGIPPMTGTGTLTIQITDENDNAPFLVANSVDMCHSDPISRTKISASDLDLHPNAGPFVFVLLEDAEGSWRVDPSTGHSVDLIKENHVHSGIYDLSLEVSDLQGNTDIQRLTVTVCNCLDLANPNCSFRKSAGSTLGAGAILIMILSLLLLAGLLLLVLLFTCKKEKKTISDDSSGHLMNSNTEEPGSDCTVSFGSNLKATAQAQAQTAAVNSYHMNGAADYGLSKTDSALHQETQNIKWTTNDEVREGVQLQRQRSLVRNSLHSSMGRGPQRMTWNSGSVTSHRQQLQSNHLYKMLHGLQAPGNELLDYVPKMYADEGTFQPNFDLDALTISEVSFNLDSELDLKFQNLASICMPRKTSAFHTVTGQRET</sequence>
<evidence type="ECO:0000256" key="11">
    <source>
        <dbReference type="ARBA" id="ARBA00022989"/>
    </source>
</evidence>
<dbReference type="GO" id="GO:0044331">
    <property type="term" value="P:cell-cell adhesion mediated by cadherin"/>
    <property type="evidence" value="ECO:0007669"/>
    <property type="project" value="TreeGrafter"/>
</dbReference>
<feature type="transmembrane region" description="Helical" evidence="15">
    <location>
        <begin position="598"/>
        <end position="623"/>
    </location>
</feature>
<dbReference type="GO" id="GO:0016477">
    <property type="term" value="P:cell migration"/>
    <property type="evidence" value="ECO:0007669"/>
    <property type="project" value="TreeGrafter"/>
</dbReference>
<dbReference type="PANTHER" id="PTHR24027:SF433">
    <property type="entry name" value="CADHERIN 27-RELATED"/>
    <property type="match status" value="1"/>
</dbReference>
<reference evidence="18" key="2">
    <citation type="submission" date="2025-08" db="UniProtKB">
        <authorList>
            <consortium name="Ensembl"/>
        </authorList>
    </citation>
    <scope>IDENTIFICATION</scope>
</reference>
<dbReference type="SMART" id="SM00112">
    <property type="entry name" value="CA"/>
    <property type="match status" value="5"/>
</dbReference>
<evidence type="ECO:0000259" key="17">
    <source>
        <dbReference type="PROSITE" id="PS50268"/>
    </source>
</evidence>
<evidence type="ECO:0000256" key="8">
    <source>
        <dbReference type="ARBA" id="ARBA00022737"/>
    </source>
</evidence>
<evidence type="ECO:0000313" key="18">
    <source>
        <dbReference type="Ensembl" id="ENSGWIP00000003911.1"/>
    </source>
</evidence>
<dbReference type="InterPro" id="IPR020894">
    <property type="entry name" value="Cadherin_CS"/>
</dbReference>
<dbReference type="GO" id="GO:0016339">
    <property type="term" value="P:calcium-dependent cell-cell adhesion via plasma membrane cell adhesion molecules"/>
    <property type="evidence" value="ECO:0007669"/>
    <property type="project" value="TreeGrafter"/>
</dbReference>
<dbReference type="InterPro" id="IPR039808">
    <property type="entry name" value="Cadherin"/>
</dbReference>
<evidence type="ECO:0000256" key="7">
    <source>
        <dbReference type="ARBA" id="ARBA00022729"/>
    </source>
</evidence>
<dbReference type="RefSeq" id="XP_028309800.1">
    <property type="nucleotide sequence ID" value="XM_028453999.1"/>
</dbReference>
<dbReference type="Proteomes" id="UP000694680">
    <property type="component" value="Chromosome 7"/>
</dbReference>
<dbReference type="GO" id="GO:0016342">
    <property type="term" value="C:catenin complex"/>
    <property type="evidence" value="ECO:0007669"/>
    <property type="project" value="TreeGrafter"/>
</dbReference>
<dbReference type="InterPro" id="IPR015919">
    <property type="entry name" value="Cadherin-like_sf"/>
</dbReference>
<evidence type="ECO:0000313" key="19">
    <source>
        <dbReference type="Proteomes" id="UP000694680"/>
    </source>
</evidence>
<dbReference type="CDD" id="cd11304">
    <property type="entry name" value="Cadherin_repeat"/>
    <property type="match status" value="4"/>
</dbReference>
<dbReference type="Gene3D" id="2.60.40.60">
    <property type="entry name" value="Cadherins"/>
    <property type="match status" value="5"/>
</dbReference>
<evidence type="ECO:0000256" key="6">
    <source>
        <dbReference type="ARBA" id="ARBA00022723"/>
    </source>
</evidence>
<accession>A0A8C5DIV1</accession>
<dbReference type="GO" id="GO:0045296">
    <property type="term" value="F:cadherin binding"/>
    <property type="evidence" value="ECO:0007669"/>
    <property type="project" value="TreeGrafter"/>
</dbReference>
<proteinExistence type="predicted"/>
<evidence type="ECO:0000256" key="12">
    <source>
        <dbReference type="ARBA" id="ARBA00023136"/>
    </source>
</evidence>
<dbReference type="GO" id="GO:0034332">
    <property type="term" value="P:adherens junction organization"/>
    <property type="evidence" value="ECO:0007669"/>
    <property type="project" value="TreeGrafter"/>
</dbReference>
<keyword evidence="13" id="KW-0325">Glycoprotein</keyword>
<organism evidence="18 19">
    <name type="scientific">Gouania willdenowi</name>
    <name type="common">Blunt-snouted clingfish</name>
    <name type="synonym">Lepadogaster willdenowi</name>
    <dbReference type="NCBI Taxonomy" id="441366"/>
    <lineage>
        <taxon>Eukaryota</taxon>
        <taxon>Metazoa</taxon>
        <taxon>Chordata</taxon>
        <taxon>Craniata</taxon>
        <taxon>Vertebrata</taxon>
        <taxon>Euteleostomi</taxon>
        <taxon>Actinopterygii</taxon>
        <taxon>Neopterygii</taxon>
        <taxon>Teleostei</taxon>
        <taxon>Neoteleostei</taxon>
        <taxon>Acanthomorphata</taxon>
        <taxon>Ovalentaria</taxon>
        <taxon>Blenniimorphae</taxon>
        <taxon>Blenniiformes</taxon>
        <taxon>Gobiesocoidei</taxon>
        <taxon>Gobiesocidae</taxon>
        <taxon>Gobiesocinae</taxon>
        <taxon>Gouania</taxon>
    </lineage>
</organism>
<dbReference type="GO" id="GO:0007043">
    <property type="term" value="P:cell-cell junction assembly"/>
    <property type="evidence" value="ECO:0007669"/>
    <property type="project" value="TreeGrafter"/>
</dbReference>
<dbReference type="OrthoDB" id="9045962at2759"/>
<evidence type="ECO:0000256" key="13">
    <source>
        <dbReference type="ARBA" id="ARBA00023180"/>
    </source>
</evidence>
<name>A0A8C5DIV1_GOUWI</name>
<dbReference type="AlphaFoldDB" id="A0A8C5DIV1"/>
<comment type="subcellular location">
    <subcellularLocation>
        <location evidence="1">Cell membrane</location>
        <topology evidence="1">Single-pass type I membrane protein</topology>
    </subcellularLocation>
    <subcellularLocation>
        <location evidence="2">Cytoplasm</location>
    </subcellularLocation>
</comment>
<dbReference type="PROSITE" id="PS50268">
    <property type="entry name" value="CADHERIN_2"/>
    <property type="match status" value="5"/>
</dbReference>
<keyword evidence="3" id="KW-1003">Cell membrane</keyword>
<dbReference type="GO" id="GO:0060027">
    <property type="term" value="P:convergent extension involved in gastrulation"/>
    <property type="evidence" value="ECO:0007669"/>
    <property type="project" value="UniProtKB-ARBA"/>
</dbReference>
<feature type="chain" id="PRO_5034474690" evidence="16">
    <location>
        <begin position="22"/>
        <end position="833"/>
    </location>
</feature>
<evidence type="ECO:0000256" key="14">
    <source>
        <dbReference type="PROSITE-ProRule" id="PRU00043"/>
    </source>
</evidence>
<dbReference type="PRINTS" id="PR00205">
    <property type="entry name" value="CADHERIN"/>
</dbReference>
<feature type="domain" description="Cadherin" evidence="17">
    <location>
        <begin position="249"/>
        <end position="382"/>
    </location>
</feature>
<feature type="domain" description="Cadherin" evidence="17">
    <location>
        <begin position="501"/>
        <end position="588"/>
    </location>
</feature>
<dbReference type="FunFam" id="2.60.40.60:FF:000019">
    <property type="entry name" value="Cadherin 2"/>
    <property type="match status" value="1"/>
</dbReference>
<evidence type="ECO:0000256" key="10">
    <source>
        <dbReference type="ARBA" id="ARBA00022889"/>
    </source>
</evidence>
<reference evidence="18" key="3">
    <citation type="submission" date="2025-09" db="UniProtKB">
        <authorList>
            <consortium name="Ensembl"/>
        </authorList>
    </citation>
    <scope>IDENTIFICATION</scope>
</reference>
<evidence type="ECO:0000256" key="2">
    <source>
        <dbReference type="ARBA" id="ARBA00004496"/>
    </source>
</evidence>
<keyword evidence="4" id="KW-0963">Cytoplasm</keyword>
<feature type="signal peptide" evidence="16">
    <location>
        <begin position="1"/>
        <end position="21"/>
    </location>
</feature>
<dbReference type="GO" id="GO:0000902">
    <property type="term" value="P:cell morphogenesis"/>
    <property type="evidence" value="ECO:0007669"/>
    <property type="project" value="TreeGrafter"/>
</dbReference>
<keyword evidence="7 16" id="KW-0732">Signal</keyword>
<feature type="domain" description="Cadherin" evidence="17">
    <location>
        <begin position="381"/>
        <end position="488"/>
    </location>
</feature>
<evidence type="ECO:0000256" key="5">
    <source>
        <dbReference type="ARBA" id="ARBA00022692"/>
    </source>
</evidence>
<keyword evidence="19" id="KW-1185">Reference proteome</keyword>